<comment type="caution">
    <text evidence="1">The sequence shown here is derived from an EMBL/GenBank/DDBJ whole genome shotgun (WGS) entry which is preliminary data.</text>
</comment>
<evidence type="ECO:0000313" key="2">
    <source>
        <dbReference type="Proteomes" id="UP000197468"/>
    </source>
</evidence>
<gene>
    <name evidence="1" type="ORF">CDN99_24575</name>
</gene>
<accession>A0A246IW62</accession>
<organism evidence="1 2">
    <name type="scientific">Roseateles aquatilis</name>
    <dbReference type="NCBI Taxonomy" id="431061"/>
    <lineage>
        <taxon>Bacteria</taxon>
        <taxon>Pseudomonadati</taxon>
        <taxon>Pseudomonadota</taxon>
        <taxon>Betaproteobacteria</taxon>
        <taxon>Burkholderiales</taxon>
        <taxon>Sphaerotilaceae</taxon>
        <taxon>Roseateles</taxon>
    </lineage>
</organism>
<reference evidence="1 2" key="1">
    <citation type="journal article" date="2008" name="Int. J. Syst. Evol. Microbiol.">
        <title>Description of Roseateles aquatilis sp. nov. and Roseateles terrae sp. nov., in the class Betaproteobacteria, and emended description of the genus Roseateles.</title>
        <authorList>
            <person name="Gomila M."/>
            <person name="Bowien B."/>
            <person name="Falsen E."/>
            <person name="Moore E.R."/>
            <person name="Lalucat J."/>
        </authorList>
    </citation>
    <scope>NUCLEOTIDE SEQUENCE [LARGE SCALE GENOMIC DNA]</scope>
    <source>
        <strain evidence="1 2">CCUG 48205</strain>
    </source>
</reference>
<dbReference type="AlphaFoldDB" id="A0A246IW62"/>
<dbReference type="EMBL" id="NIOF01000016">
    <property type="protein sequence ID" value="OWQ84468.1"/>
    <property type="molecule type" value="Genomic_DNA"/>
</dbReference>
<dbReference type="Proteomes" id="UP000197468">
    <property type="component" value="Unassembled WGS sequence"/>
</dbReference>
<name>A0A246IW62_9BURK</name>
<proteinExistence type="predicted"/>
<keyword evidence="2" id="KW-1185">Reference proteome</keyword>
<sequence>MWLCVAATTTIASAQSLSPAKTKIMKQLDLWTLVDYLPTRTPFDKDKIEKALRIVLVQDEELATGSFDAFKGGPVLLADEAQVESASLRVSRTEPVDKWILNLSITGRCVARSAVLARVPRLQITGAPRGRSLDEQTYWSSKEAWGSISFGFAERHPDCLSSVLFTGPKW</sequence>
<evidence type="ECO:0000313" key="1">
    <source>
        <dbReference type="EMBL" id="OWQ84468.1"/>
    </source>
</evidence>
<protein>
    <submittedName>
        <fullName evidence="1">Uncharacterized protein</fullName>
    </submittedName>
</protein>